<dbReference type="Proteomes" id="UP001460270">
    <property type="component" value="Unassembled WGS sequence"/>
</dbReference>
<dbReference type="GO" id="GO:0001525">
    <property type="term" value="P:angiogenesis"/>
    <property type="evidence" value="ECO:0007669"/>
    <property type="project" value="TreeGrafter"/>
</dbReference>
<dbReference type="SUPFAM" id="SSF49879">
    <property type="entry name" value="SMAD/FHA domain"/>
    <property type="match status" value="1"/>
</dbReference>
<comment type="caution">
    <text evidence="6">The sequence shown here is derived from an EMBL/GenBank/DDBJ whole genome shotgun (WGS) entry which is preliminary data.</text>
</comment>
<dbReference type="EMBL" id="JBBPFD010000007">
    <property type="protein sequence ID" value="KAK7918827.1"/>
    <property type="molecule type" value="Genomic_DNA"/>
</dbReference>
<dbReference type="GO" id="GO:0007155">
    <property type="term" value="P:cell adhesion"/>
    <property type="evidence" value="ECO:0007669"/>
    <property type="project" value="UniProtKB-KW"/>
</dbReference>
<feature type="domain" description="Dilute" evidence="5">
    <location>
        <begin position="583"/>
        <end position="863"/>
    </location>
</feature>
<dbReference type="AlphaFoldDB" id="A0AAW0PFC5"/>
<proteinExistence type="predicted"/>
<dbReference type="SUPFAM" id="SSF50156">
    <property type="entry name" value="PDZ domain-like"/>
    <property type="match status" value="1"/>
</dbReference>
<dbReference type="GO" id="GO:0005911">
    <property type="term" value="C:cell-cell junction"/>
    <property type="evidence" value="ECO:0007669"/>
    <property type="project" value="TreeGrafter"/>
</dbReference>
<evidence type="ECO:0000256" key="2">
    <source>
        <dbReference type="SAM" id="MobiDB-lite"/>
    </source>
</evidence>
<feature type="compositionally biased region" description="Basic and acidic residues" evidence="2">
    <location>
        <begin position="956"/>
        <end position="969"/>
    </location>
</feature>
<dbReference type="Gene3D" id="2.60.200.20">
    <property type="match status" value="1"/>
</dbReference>
<sequence>MSGNLSVESRSFAAQRPSPKRRFGKIGRRTSDDGCQQSGSERTVTRQPCKSRLRNHSNRLSSVFLRGTSGSMASSVQSKKASTISTSTIAEDPSELSNHVTAPGVLKIFGSEICQGAHYKSVLATTQSSAKELVKEALERYGLSKEEADSYVLCDAIGCVSERQWKTEAFRVVGDNEKPLLLQSLWKPREGLARRFEIQKRSCVEERALRERDTVTAGINAQARKLQKSRSRVTSTLTERSGGRSKLWRSKSSTDMLDRDADKSPAHQSQNSLQIFEFPQTGPEQRHIEARSEEATTEALCEREAGEWEREETESSGDSGAQYSIHPPHDCPYLLLLRGRSHAQDFLIYLLTGPNITAGRTCDLNREPKVDIVLSADDILPTHCHFHRHQNGCPTTLLPCPSSVVTRNGEPLSSEVTLHSGDVIGLGHSYVFMFKEPAGSSQQDSFPSEPWLLLTHSPTAPDEVILCDTCLSTAASHGPPPAFRSSDGRELTIRFSPHALDDVAKEIVAMGLHSAHRPPLTVAFLLSTCIQYCATSLQASQLRRLLLLTASHLQSSVWELTRDLAAVQPEHLEAEELQSLKLDPVISGLRPLVVWMSNSLELLHFIQFQLPVLLDWRSRKEQSQVEDTEHSLVFQIYLSCVQSAVEEAVTVLEEIIMLAFQQCVYYITKVLYPLLPVVLDCNPFRGSPDTPEPTESAPVPGPPAVRVPQEVQQVVDVLDRTWRLLKESQLHPDISAQLVGYLFYFINASLFNSLMERGSEAGFYQWSRGVHLRASLDLILDWAHETGLGELALEQCLKLSCAINLLATPRKSLTKTDWSSLRSLYPALHPAQLHHLLSLYRPLSQDQSTWRPTAPEQDAARSTCDVLESFDTHHPLVVPDGGYHFHLEAPVCECECELREQLEELRHFICHTQTQIASKPDSSTPPPSPSAAGCCDSSSCDAVLLLSQKLHQLELQSRRDDSSGPKDLTKSCGTNGDVIREGESVCEAVADSSSVKTAPVQLKEEEEQEEVFSLELERGHRGIGLALVDSWDSAATVKGLFVRAVLPDSPAALSEKLLPGDRILAVNGVSLLGLDYHSGKELIQSSGDRVRLLVNRSDQT</sequence>
<organism evidence="6 7">
    <name type="scientific">Mugilogobius chulae</name>
    <name type="common">yellowstripe goby</name>
    <dbReference type="NCBI Taxonomy" id="88201"/>
    <lineage>
        <taxon>Eukaryota</taxon>
        <taxon>Metazoa</taxon>
        <taxon>Chordata</taxon>
        <taxon>Craniata</taxon>
        <taxon>Vertebrata</taxon>
        <taxon>Euteleostomi</taxon>
        <taxon>Actinopterygii</taxon>
        <taxon>Neopterygii</taxon>
        <taxon>Teleostei</taxon>
        <taxon>Neoteleostei</taxon>
        <taxon>Acanthomorphata</taxon>
        <taxon>Gobiaria</taxon>
        <taxon>Gobiiformes</taxon>
        <taxon>Gobioidei</taxon>
        <taxon>Gobiidae</taxon>
        <taxon>Gobionellinae</taxon>
        <taxon>Mugilogobius</taxon>
    </lineage>
</organism>
<protein>
    <submittedName>
        <fullName evidence="6">Uncharacterized protein</fullName>
    </submittedName>
</protein>
<evidence type="ECO:0000313" key="7">
    <source>
        <dbReference type="Proteomes" id="UP001460270"/>
    </source>
</evidence>
<name>A0AAW0PFC5_9GOBI</name>
<feature type="domain" description="Ras-associating" evidence="4">
    <location>
        <begin position="102"/>
        <end position="203"/>
    </location>
</feature>
<feature type="region of interest" description="Disordered" evidence="2">
    <location>
        <begin position="1"/>
        <end position="49"/>
    </location>
</feature>
<feature type="region of interest" description="Disordered" evidence="2">
    <location>
        <begin position="955"/>
        <end position="975"/>
    </location>
</feature>
<dbReference type="PROSITE" id="PS51126">
    <property type="entry name" value="DILUTE"/>
    <property type="match status" value="1"/>
</dbReference>
<reference evidence="7" key="1">
    <citation type="submission" date="2024-04" db="EMBL/GenBank/DDBJ databases">
        <title>Salinicola lusitanus LLJ914,a marine bacterium isolated from the Okinawa Trough.</title>
        <authorList>
            <person name="Li J."/>
        </authorList>
    </citation>
    <scope>NUCLEOTIDE SEQUENCE [LARGE SCALE GENOMIC DNA]</scope>
</reference>
<accession>A0AAW0PFC5</accession>
<dbReference type="InterPro" id="IPR000159">
    <property type="entry name" value="RA_dom"/>
</dbReference>
<dbReference type="SUPFAM" id="SSF54236">
    <property type="entry name" value="Ubiquitin-like"/>
    <property type="match status" value="1"/>
</dbReference>
<gene>
    <name evidence="6" type="ORF">WMY93_010111</name>
</gene>
<dbReference type="PROSITE" id="PS50200">
    <property type="entry name" value="RA"/>
    <property type="match status" value="1"/>
</dbReference>
<feature type="region of interest" description="Disordered" evidence="2">
    <location>
        <begin position="221"/>
        <end position="324"/>
    </location>
</feature>
<dbReference type="InterPro" id="IPR008984">
    <property type="entry name" value="SMAD_FHA_dom_sf"/>
</dbReference>
<dbReference type="InterPro" id="IPR029071">
    <property type="entry name" value="Ubiquitin-like_domsf"/>
</dbReference>
<dbReference type="InterPro" id="IPR036034">
    <property type="entry name" value="PDZ_sf"/>
</dbReference>
<feature type="compositionally biased region" description="Basic and acidic residues" evidence="2">
    <location>
        <begin position="284"/>
        <end position="308"/>
    </location>
</feature>
<evidence type="ECO:0000313" key="6">
    <source>
        <dbReference type="EMBL" id="KAK7918827.1"/>
    </source>
</evidence>
<dbReference type="GO" id="GO:0051020">
    <property type="term" value="F:GTPase binding"/>
    <property type="evidence" value="ECO:0007669"/>
    <property type="project" value="TreeGrafter"/>
</dbReference>
<evidence type="ECO:0000259" key="5">
    <source>
        <dbReference type="PROSITE" id="PS51126"/>
    </source>
</evidence>
<dbReference type="InterPro" id="IPR052072">
    <property type="entry name" value="Vascular_dev_regulator"/>
</dbReference>
<evidence type="ECO:0000259" key="3">
    <source>
        <dbReference type="PROSITE" id="PS50106"/>
    </source>
</evidence>
<dbReference type="InterPro" id="IPR001478">
    <property type="entry name" value="PDZ"/>
</dbReference>
<dbReference type="Pfam" id="PF00788">
    <property type="entry name" value="RA"/>
    <property type="match status" value="1"/>
</dbReference>
<dbReference type="Gene3D" id="3.10.20.90">
    <property type="entry name" value="Phosphatidylinositol 3-kinase Catalytic Subunit, Chain A, domain 1"/>
    <property type="match status" value="1"/>
</dbReference>
<dbReference type="CDD" id="cd17116">
    <property type="entry name" value="RA_Radil_like"/>
    <property type="match status" value="1"/>
</dbReference>
<dbReference type="Gene3D" id="2.30.42.10">
    <property type="match status" value="1"/>
</dbReference>
<keyword evidence="1" id="KW-0130">Cell adhesion</keyword>
<dbReference type="Pfam" id="PF17820">
    <property type="entry name" value="PDZ_6"/>
    <property type="match status" value="1"/>
</dbReference>
<dbReference type="Pfam" id="PF00498">
    <property type="entry name" value="FHA"/>
    <property type="match status" value="1"/>
</dbReference>
<dbReference type="SMART" id="SM00228">
    <property type="entry name" value="PDZ"/>
    <property type="match status" value="1"/>
</dbReference>
<feature type="domain" description="PDZ" evidence="3">
    <location>
        <begin position="1013"/>
        <end position="1098"/>
    </location>
</feature>
<feature type="compositionally biased region" description="Polar residues" evidence="2">
    <location>
        <begin position="33"/>
        <end position="48"/>
    </location>
</feature>
<dbReference type="PROSITE" id="PS50106">
    <property type="entry name" value="PDZ"/>
    <property type="match status" value="1"/>
</dbReference>
<dbReference type="InterPro" id="IPR000253">
    <property type="entry name" value="FHA_dom"/>
</dbReference>
<dbReference type="InterPro" id="IPR041489">
    <property type="entry name" value="PDZ_6"/>
</dbReference>
<dbReference type="Pfam" id="PF01843">
    <property type="entry name" value="DIL"/>
    <property type="match status" value="1"/>
</dbReference>
<feature type="compositionally biased region" description="Basic residues" evidence="2">
    <location>
        <begin position="18"/>
        <end position="28"/>
    </location>
</feature>
<keyword evidence="7" id="KW-1185">Reference proteome</keyword>
<dbReference type="GO" id="GO:0035024">
    <property type="term" value="P:negative regulation of Rho protein signal transduction"/>
    <property type="evidence" value="ECO:0007669"/>
    <property type="project" value="TreeGrafter"/>
</dbReference>
<dbReference type="PANTHER" id="PTHR16027:SF4">
    <property type="entry name" value="RAS-INTERACTING PROTEIN 1"/>
    <property type="match status" value="1"/>
</dbReference>
<dbReference type="SMART" id="SM00314">
    <property type="entry name" value="RA"/>
    <property type="match status" value="1"/>
</dbReference>
<feature type="compositionally biased region" description="Basic and acidic residues" evidence="2">
    <location>
        <begin position="256"/>
        <end position="265"/>
    </location>
</feature>
<dbReference type="SMART" id="SM01132">
    <property type="entry name" value="DIL"/>
    <property type="match status" value="1"/>
</dbReference>
<evidence type="ECO:0000256" key="1">
    <source>
        <dbReference type="ARBA" id="ARBA00022889"/>
    </source>
</evidence>
<dbReference type="GO" id="GO:0007165">
    <property type="term" value="P:signal transduction"/>
    <property type="evidence" value="ECO:0007669"/>
    <property type="project" value="InterPro"/>
</dbReference>
<dbReference type="PANTHER" id="PTHR16027">
    <property type="entry name" value="DILUTE DOMAIN-CONTAINING PROTEIN YPR089W"/>
    <property type="match status" value="1"/>
</dbReference>
<dbReference type="InterPro" id="IPR002710">
    <property type="entry name" value="Dilute_dom"/>
</dbReference>
<evidence type="ECO:0000259" key="4">
    <source>
        <dbReference type="PROSITE" id="PS50200"/>
    </source>
</evidence>